<keyword evidence="2 4" id="KW-0238">DNA-binding</keyword>
<evidence type="ECO:0000256" key="5">
    <source>
        <dbReference type="SAM" id="MobiDB-lite"/>
    </source>
</evidence>
<feature type="DNA-binding region" description="H-T-H motif" evidence="4">
    <location>
        <begin position="28"/>
        <end position="47"/>
    </location>
</feature>
<dbReference type="PATRIC" id="fig|927661.3.peg.3811"/>
<dbReference type="PROSITE" id="PS50977">
    <property type="entry name" value="HTH_TETR_2"/>
    <property type="match status" value="1"/>
</dbReference>
<evidence type="ECO:0000313" key="7">
    <source>
        <dbReference type="EMBL" id="EXG82647.1"/>
    </source>
</evidence>
<keyword evidence="1" id="KW-0805">Transcription regulation</keyword>
<dbReference type="AlphaFoldDB" id="A0A010ZZJ6"/>
<keyword evidence="3" id="KW-0804">Transcription</keyword>
<dbReference type="RefSeq" id="WP_084700692.1">
    <property type="nucleotide sequence ID" value="NZ_KK073874.1"/>
</dbReference>
<accession>A0A010ZZJ6</accession>
<evidence type="ECO:0000256" key="1">
    <source>
        <dbReference type="ARBA" id="ARBA00023015"/>
    </source>
</evidence>
<dbReference type="Proteomes" id="UP000021053">
    <property type="component" value="Unassembled WGS sequence"/>
</dbReference>
<gene>
    <name evidence="7" type="ORF">CryarDRAFT_3845</name>
</gene>
<organism evidence="7 8">
    <name type="scientific">Cryptosporangium arvum DSM 44712</name>
    <dbReference type="NCBI Taxonomy" id="927661"/>
    <lineage>
        <taxon>Bacteria</taxon>
        <taxon>Bacillati</taxon>
        <taxon>Actinomycetota</taxon>
        <taxon>Actinomycetes</taxon>
        <taxon>Cryptosporangiales</taxon>
        <taxon>Cryptosporangiaceae</taxon>
        <taxon>Cryptosporangium</taxon>
    </lineage>
</organism>
<feature type="domain" description="HTH tetR-type" evidence="6">
    <location>
        <begin position="5"/>
        <end position="65"/>
    </location>
</feature>
<dbReference type="OrthoDB" id="71867at2"/>
<evidence type="ECO:0000256" key="4">
    <source>
        <dbReference type="PROSITE-ProRule" id="PRU00335"/>
    </source>
</evidence>
<dbReference type="InterPro" id="IPR025996">
    <property type="entry name" value="MT1864/Rv1816-like_C"/>
</dbReference>
<dbReference type="GO" id="GO:0000976">
    <property type="term" value="F:transcription cis-regulatory region binding"/>
    <property type="evidence" value="ECO:0007669"/>
    <property type="project" value="TreeGrafter"/>
</dbReference>
<comment type="caution">
    <text evidence="7">The sequence shown here is derived from an EMBL/GenBank/DDBJ whole genome shotgun (WGS) entry which is preliminary data.</text>
</comment>
<feature type="region of interest" description="Disordered" evidence="5">
    <location>
        <begin position="185"/>
        <end position="204"/>
    </location>
</feature>
<dbReference type="GO" id="GO:0045892">
    <property type="term" value="P:negative regulation of DNA-templated transcription"/>
    <property type="evidence" value="ECO:0007669"/>
    <property type="project" value="InterPro"/>
</dbReference>
<dbReference type="InterPro" id="IPR036271">
    <property type="entry name" value="Tet_transcr_reg_TetR-rel_C_sf"/>
</dbReference>
<reference evidence="7 8" key="1">
    <citation type="submission" date="2013-07" db="EMBL/GenBank/DDBJ databases">
        <authorList>
            <consortium name="DOE Joint Genome Institute"/>
            <person name="Eisen J."/>
            <person name="Huntemann M."/>
            <person name="Han J."/>
            <person name="Chen A."/>
            <person name="Kyrpides N."/>
            <person name="Mavromatis K."/>
            <person name="Markowitz V."/>
            <person name="Palaniappan K."/>
            <person name="Ivanova N."/>
            <person name="Schaumberg A."/>
            <person name="Pati A."/>
            <person name="Liolios K."/>
            <person name="Nordberg H.P."/>
            <person name="Cantor M.N."/>
            <person name="Hua S.X."/>
            <person name="Woyke T."/>
        </authorList>
    </citation>
    <scope>NUCLEOTIDE SEQUENCE [LARGE SCALE GENOMIC DNA]</scope>
    <source>
        <strain evidence="7 8">DSM 44712</strain>
    </source>
</reference>
<proteinExistence type="predicted"/>
<dbReference type="Pfam" id="PF13305">
    <property type="entry name" value="TetR_C_33"/>
    <property type="match status" value="1"/>
</dbReference>
<dbReference type="InterPro" id="IPR009057">
    <property type="entry name" value="Homeodomain-like_sf"/>
</dbReference>
<dbReference type="SUPFAM" id="SSF46689">
    <property type="entry name" value="Homeodomain-like"/>
    <property type="match status" value="1"/>
</dbReference>
<name>A0A010ZZJ6_9ACTN</name>
<dbReference type="GO" id="GO:0046677">
    <property type="term" value="P:response to antibiotic"/>
    <property type="evidence" value="ECO:0007669"/>
    <property type="project" value="InterPro"/>
</dbReference>
<dbReference type="PRINTS" id="PR00400">
    <property type="entry name" value="TETREPRESSOR"/>
</dbReference>
<dbReference type="PANTHER" id="PTHR30055">
    <property type="entry name" value="HTH-TYPE TRANSCRIPTIONAL REGULATOR RUTR"/>
    <property type="match status" value="1"/>
</dbReference>
<dbReference type="EMBL" id="JFBT01000001">
    <property type="protein sequence ID" value="EXG82647.1"/>
    <property type="molecule type" value="Genomic_DNA"/>
</dbReference>
<keyword evidence="8" id="KW-1185">Reference proteome</keyword>
<dbReference type="Gene3D" id="1.10.357.10">
    <property type="entry name" value="Tetracycline Repressor, domain 2"/>
    <property type="match status" value="1"/>
</dbReference>
<dbReference type="Gene3D" id="1.10.10.60">
    <property type="entry name" value="Homeodomain-like"/>
    <property type="match status" value="1"/>
</dbReference>
<protein>
    <submittedName>
        <fullName evidence="7">Transcriptional regulator</fullName>
    </submittedName>
</protein>
<dbReference type="InterPro" id="IPR050109">
    <property type="entry name" value="HTH-type_TetR-like_transc_reg"/>
</dbReference>
<dbReference type="InterPro" id="IPR001647">
    <property type="entry name" value="HTH_TetR"/>
</dbReference>
<dbReference type="InterPro" id="IPR003012">
    <property type="entry name" value="Tet_transcr_reg_TetR"/>
</dbReference>
<evidence type="ECO:0000313" key="8">
    <source>
        <dbReference type="Proteomes" id="UP000021053"/>
    </source>
</evidence>
<dbReference type="SUPFAM" id="SSF48498">
    <property type="entry name" value="Tetracyclin repressor-like, C-terminal domain"/>
    <property type="match status" value="1"/>
</dbReference>
<sequence length="204" mass="21640">MPRAGLVPATVVATAADLADEVGLANLTMGLVAERLGVKTPSLYKHVESLDALHRGIALQARREFTQALARATAGRSGADAVHALADGWRRWAHEHPGRYSTSVRAAATDDEEDRRVADEVLRLLYDVLAGFALPGPRAVDAARALRSALHGFITLEAGGGFGLPRDVDRSFSYLVDTLVGGFGAHGDDQHPRGSTPEFHGTGD</sequence>
<dbReference type="Pfam" id="PF00440">
    <property type="entry name" value="TetR_N"/>
    <property type="match status" value="1"/>
</dbReference>
<dbReference type="HOGENOM" id="CLU_069356_43_2_11"/>
<evidence type="ECO:0000256" key="3">
    <source>
        <dbReference type="ARBA" id="ARBA00023163"/>
    </source>
</evidence>
<evidence type="ECO:0000256" key="2">
    <source>
        <dbReference type="ARBA" id="ARBA00023125"/>
    </source>
</evidence>
<dbReference type="GO" id="GO:0003700">
    <property type="term" value="F:DNA-binding transcription factor activity"/>
    <property type="evidence" value="ECO:0007669"/>
    <property type="project" value="TreeGrafter"/>
</dbReference>
<evidence type="ECO:0000259" key="6">
    <source>
        <dbReference type="PROSITE" id="PS50977"/>
    </source>
</evidence>
<dbReference type="PANTHER" id="PTHR30055:SF239">
    <property type="entry name" value="TRANSCRIPTIONAL REGULATORY PROTEIN"/>
    <property type="match status" value="1"/>
</dbReference>